<dbReference type="Pfam" id="PF00126">
    <property type="entry name" value="HTH_1"/>
    <property type="match status" value="1"/>
</dbReference>
<dbReference type="RefSeq" id="WP_076978717.1">
    <property type="nucleotide sequence ID" value="NZ_CP019124.1"/>
</dbReference>
<dbReference type="InterPro" id="IPR005119">
    <property type="entry name" value="LysR_subst-bd"/>
</dbReference>
<dbReference type="InterPro" id="IPR058163">
    <property type="entry name" value="LysR-type_TF_proteobact-type"/>
</dbReference>
<dbReference type="PANTHER" id="PTHR30537">
    <property type="entry name" value="HTH-TYPE TRANSCRIPTIONAL REGULATOR"/>
    <property type="match status" value="1"/>
</dbReference>
<dbReference type="PROSITE" id="PS50931">
    <property type="entry name" value="HTH_LYSR"/>
    <property type="match status" value="1"/>
</dbReference>
<keyword evidence="4" id="KW-0804">Transcription</keyword>
<dbReference type="Proteomes" id="UP000187266">
    <property type="component" value="Chromosome"/>
</dbReference>
<dbReference type="Gene3D" id="3.40.190.10">
    <property type="entry name" value="Periplasmic binding protein-like II"/>
    <property type="match status" value="1"/>
</dbReference>
<evidence type="ECO:0000256" key="4">
    <source>
        <dbReference type="ARBA" id="ARBA00023163"/>
    </source>
</evidence>
<reference evidence="6 7" key="1">
    <citation type="submission" date="2017-01" db="EMBL/GenBank/DDBJ databases">
        <title>Genomic analysis of Xuhuaishuia manganoxidans DY6-4.</title>
        <authorList>
            <person name="Wang X."/>
        </authorList>
    </citation>
    <scope>NUCLEOTIDE SEQUENCE [LARGE SCALE GENOMIC DNA]</scope>
    <source>
        <strain evidence="6 7">DY6-4</strain>
    </source>
</reference>
<gene>
    <name evidence="6" type="ORF">BV394_02225</name>
</gene>
<dbReference type="OrthoDB" id="7768317at2"/>
<dbReference type="SUPFAM" id="SSF46785">
    <property type="entry name" value="Winged helix' DNA-binding domain"/>
    <property type="match status" value="1"/>
</dbReference>
<feature type="region of interest" description="Disordered" evidence="5">
    <location>
        <begin position="282"/>
        <end position="302"/>
    </location>
</feature>
<evidence type="ECO:0000256" key="2">
    <source>
        <dbReference type="ARBA" id="ARBA00023015"/>
    </source>
</evidence>
<name>A0A1U7DFM4_9RHOB</name>
<dbReference type="GO" id="GO:0006351">
    <property type="term" value="P:DNA-templated transcription"/>
    <property type="evidence" value="ECO:0007669"/>
    <property type="project" value="TreeGrafter"/>
</dbReference>
<evidence type="ECO:0000313" key="7">
    <source>
        <dbReference type="Proteomes" id="UP000187266"/>
    </source>
</evidence>
<dbReference type="GO" id="GO:0043565">
    <property type="term" value="F:sequence-specific DNA binding"/>
    <property type="evidence" value="ECO:0007669"/>
    <property type="project" value="TreeGrafter"/>
</dbReference>
<dbReference type="InterPro" id="IPR036388">
    <property type="entry name" value="WH-like_DNA-bd_sf"/>
</dbReference>
<dbReference type="SUPFAM" id="SSF53850">
    <property type="entry name" value="Periplasmic binding protein-like II"/>
    <property type="match status" value="1"/>
</dbReference>
<dbReference type="EMBL" id="CP019124">
    <property type="protein sequence ID" value="APX88693.1"/>
    <property type="molecule type" value="Genomic_DNA"/>
</dbReference>
<protein>
    <submittedName>
        <fullName evidence="6">Uncharacterized protein</fullName>
    </submittedName>
</protein>
<keyword evidence="7" id="KW-1185">Reference proteome</keyword>
<comment type="similarity">
    <text evidence="1">Belongs to the LysR transcriptional regulatory family.</text>
</comment>
<dbReference type="InterPro" id="IPR000847">
    <property type="entry name" value="LysR_HTH_N"/>
</dbReference>
<accession>A0A1U7DFM4</accession>
<organism evidence="6 7">
    <name type="scientific">Brevirhabdus pacifica</name>
    <dbReference type="NCBI Taxonomy" id="1267768"/>
    <lineage>
        <taxon>Bacteria</taxon>
        <taxon>Pseudomonadati</taxon>
        <taxon>Pseudomonadota</taxon>
        <taxon>Alphaproteobacteria</taxon>
        <taxon>Rhodobacterales</taxon>
        <taxon>Paracoccaceae</taxon>
        <taxon>Brevirhabdus</taxon>
    </lineage>
</organism>
<accession>A0A2M9DGA3</accession>
<dbReference type="Gene3D" id="1.10.10.10">
    <property type="entry name" value="Winged helix-like DNA-binding domain superfamily/Winged helix DNA-binding domain"/>
    <property type="match status" value="1"/>
</dbReference>
<dbReference type="Pfam" id="PF03466">
    <property type="entry name" value="LysR_substrate"/>
    <property type="match status" value="1"/>
</dbReference>
<sequence length="302" mass="33900">MDNWDDFRFLLALHRSQTMGAAAQDLGTNITTVSRRIERLNESIGAPTFKKTGNGWQLTETGQLFLPLAERLEAALETDRNNRRSRDGISATLTLAAPPMVFTGILIPQMHNILSQHPNLSLNLINRVNVQGLGDADIMIRYERPVQGRLITRRLGEVTYRAYRSTACPNPVDGWVSLGKKYDLAPQARFGQRRFGTQPRVTAELYEQKFAIMRSTGMQAILPDWIADVQPDIVPIDQDDESLRLDVWVAYHDTRRQDVAIAATVEWLVHCFRRSGLNRADIESASGDQPDDTSGPESEISA</sequence>
<keyword evidence="3" id="KW-0238">DNA-binding</keyword>
<dbReference type="InterPro" id="IPR036390">
    <property type="entry name" value="WH_DNA-bd_sf"/>
</dbReference>
<dbReference type="PANTHER" id="PTHR30537:SF3">
    <property type="entry name" value="TRANSCRIPTIONAL REGULATORY PROTEIN"/>
    <property type="match status" value="1"/>
</dbReference>
<evidence type="ECO:0000313" key="6">
    <source>
        <dbReference type="EMBL" id="APX88693.1"/>
    </source>
</evidence>
<dbReference type="GO" id="GO:0003700">
    <property type="term" value="F:DNA-binding transcription factor activity"/>
    <property type="evidence" value="ECO:0007669"/>
    <property type="project" value="InterPro"/>
</dbReference>
<dbReference type="AlphaFoldDB" id="A0A1U7DFM4"/>
<proteinExistence type="inferred from homology"/>
<keyword evidence="2" id="KW-0805">Transcription regulation</keyword>
<evidence type="ECO:0000256" key="5">
    <source>
        <dbReference type="SAM" id="MobiDB-lite"/>
    </source>
</evidence>
<dbReference type="STRING" id="1267768.BV394_02225"/>
<evidence type="ECO:0000256" key="1">
    <source>
        <dbReference type="ARBA" id="ARBA00009437"/>
    </source>
</evidence>
<evidence type="ECO:0000256" key="3">
    <source>
        <dbReference type="ARBA" id="ARBA00023125"/>
    </source>
</evidence>